<reference evidence="3" key="2">
    <citation type="submission" date="2009-11" db="EMBL/GenBank/DDBJ databases">
        <title>The Genome Sequence of Allomyces macrogynus strain ATCC 38327.</title>
        <authorList>
            <consortium name="The Broad Institute Genome Sequencing Platform"/>
            <person name="Russ C."/>
            <person name="Cuomo C."/>
            <person name="Shea T."/>
            <person name="Young S.K."/>
            <person name="Zeng Q."/>
            <person name="Koehrsen M."/>
            <person name="Haas B."/>
            <person name="Borodovsky M."/>
            <person name="Guigo R."/>
            <person name="Alvarado L."/>
            <person name="Berlin A."/>
            <person name="Borenstein D."/>
            <person name="Chen Z."/>
            <person name="Engels R."/>
            <person name="Freedman E."/>
            <person name="Gellesch M."/>
            <person name="Goldberg J."/>
            <person name="Griggs A."/>
            <person name="Gujja S."/>
            <person name="Heiman D."/>
            <person name="Hepburn T."/>
            <person name="Howarth C."/>
            <person name="Jen D."/>
            <person name="Larson L."/>
            <person name="Lewis B."/>
            <person name="Mehta T."/>
            <person name="Park D."/>
            <person name="Pearson M."/>
            <person name="Roberts A."/>
            <person name="Saif S."/>
            <person name="Shenoy N."/>
            <person name="Sisk P."/>
            <person name="Stolte C."/>
            <person name="Sykes S."/>
            <person name="Walk T."/>
            <person name="White J."/>
            <person name="Yandava C."/>
            <person name="Burger G."/>
            <person name="Gray M.W."/>
            <person name="Holland P.W.H."/>
            <person name="King N."/>
            <person name="Lang F.B.F."/>
            <person name="Roger A.J."/>
            <person name="Ruiz-Trillo I."/>
            <person name="Lander E."/>
            <person name="Nusbaum C."/>
        </authorList>
    </citation>
    <scope>NUCLEOTIDE SEQUENCE [LARGE SCALE GENOMIC DNA]</scope>
    <source>
        <strain evidence="3">ATCC 38327</strain>
    </source>
</reference>
<dbReference type="EMBL" id="GG745344">
    <property type="protein sequence ID" value="KNE64485.1"/>
    <property type="molecule type" value="Genomic_DNA"/>
</dbReference>
<feature type="region of interest" description="Disordered" evidence="1">
    <location>
        <begin position="84"/>
        <end position="115"/>
    </location>
</feature>
<dbReference type="VEuPathDB" id="FungiDB:AMAG_09502"/>
<gene>
    <name evidence="2" type="ORF">AMAG_09502</name>
</gene>
<evidence type="ECO:0000313" key="2">
    <source>
        <dbReference type="EMBL" id="KNE64485.1"/>
    </source>
</evidence>
<dbReference type="Proteomes" id="UP000054350">
    <property type="component" value="Unassembled WGS sequence"/>
</dbReference>
<sequence>MVLPHTTTPARTQPPANAPVQYVQPPANAPVQYVTPPGQVTPAKCTTLPPVPKKTPMSTPSAPAAKRQRTENGYMTAARAATRATFAHPADASPTPVAHGMKTRKRAREVSADSDADVAEAVAQLDVQELAWSSSTQQQQP</sequence>
<dbReference type="AlphaFoldDB" id="A0A0L0SQ70"/>
<accession>A0A0L0SQ70</accession>
<feature type="compositionally biased region" description="Polar residues" evidence="1">
    <location>
        <begin position="1"/>
        <end position="15"/>
    </location>
</feature>
<evidence type="ECO:0000313" key="3">
    <source>
        <dbReference type="Proteomes" id="UP000054350"/>
    </source>
</evidence>
<protein>
    <submittedName>
        <fullName evidence="2">Uncharacterized protein</fullName>
    </submittedName>
</protein>
<evidence type="ECO:0000256" key="1">
    <source>
        <dbReference type="SAM" id="MobiDB-lite"/>
    </source>
</evidence>
<proteinExistence type="predicted"/>
<organism evidence="2 3">
    <name type="scientific">Allomyces macrogynus (strain ATCC 38327)</name>
    <name type="common">Allomyces javanicus var. macrogynus</name>
    <dbReference type="NCBI Taxonomy" id="578462"/>
    <lineage>
        <taxon>Eukaryota</taxon>
        <taxon>Fungi</taxon>
        <taxon>Fungi incertae sedis</taxon>
        <taxon>Blastocladiomycota</taxon>
        <taxon>Blastocladiomycetes</taxon>
        <taxon>Blastocladiales</taxon>
        <taxon>Blastocladiaceae</taxon>
        <taxon>Allomyces</taxon>
    </lineage>
</organism>
<feature type="region of interest" description="Disordered" evidence="1">
    <location>
        <begin position="1"/>
        <end position="71"/>
    </location>
</feature>
<name>A0A0L0SQ70_ALLM3</name>
<keyword evidence="3" id="KW-1185">Reference proteome</keyword>
<reference evidence="2 3" key="1">
    <citation type="submission" date="2009-11" db="EMBL/GenBank/DDBJ databases">
        <title>Annotation of Allomyces macrogynus ATCC 38327.</title>
        <authorList>
            <consortium name="The Broad Institute Genome Sequencing Platform"/>
            <person name="Russ C."/>
            <person name="Cuomo C."/>
            <person name="Burger G."/>
            <person name="Gray M.W."/>
            <person name="Holland P.W.H."/>
            <person name="King N."/>
            <person name="Lang F.B.F."/>
            <person name="Roger A.J."/>
            <person name="Ruiz-Trillo I."/>
            <person name="Young S.K."/>
            <person name="Zeng Q."/>
            <person name="Gargeya S."/>
            <person name="Fitzgerald M."/>
            <person name="Haas B."/>
            <person name="Abouelleil A."/>
            <person name="Alvarado L."/>
            <person name="Arachchi H.M."/>
            <person name="Berlin A."/>
            <person name="Chapman S.B."/>
            <person name="Gearin G."/>
            <person name="Goldberg J."/>
            <person name="Griggs A."/>
            <person name="Gujja S."/>
            <person name="Hansen M."/>
            <person name="Heiman D."/>
            <person name="Howarth C."/>
            <person name="Larimer J."/>
            <person name="Lui A."/>
            <person name="MacDonald P.J.P."/>
            <person name="McCowen C."/>
            <person name="Montmayeur A."/>
            <person name="Murphy C."/>
            <person name="Neiman D."/>
            <person name="Pearson M."/>
            <person name="Priest M."/>
            <person name="Roberts A."/>
            <person name="Saif S."/>
            <person name="Shea T."/>
            <person name="Sisk P."/>
            <person name="Stolte C."/>
            <person name="Sykes S."/>
            <person name="Wortman J."/>
            <person name="Nusbaum C."/>
            <person name="Birren B."/>
        </authorList>
    </citation>
    <scope>NUCLEOTIDE SEQUENCE [LARGE SCALE GENOMIC DNA]</scope>
    <source>
        <strain evidence="2 3">ATCC 38327</strain>
    </source>
</reference>